<feature type="non-terminal residue" evidence="1">
    <location>
        <position position="274"/>
    </location>
</feature>
<evidence type="ECO:0000313" key="1">
    <source>
        <dbReference type="EMBL" id="GAH57153.1"/>
    </source>
</evidence>
<dbReference type="AlphaFoldDB" id="X1IHW4"/>
<name>X1IHW4_9ZZZZ</name>
<dbReference type="SUPFAM" id="SSF63829">
    <property type="entry name" value="Calcium-dependent phosphotriesterase"/>
    <property type="match status" value="1"/>
</dbReference>
<protein>
    <recommendedName>
        <fullName evidence="2">Two component regulator three Y domain-containing protein</fullName>
    </recommendedName>
</protein>
<evidence type="ECO:0008006" key="2">
    <source>
        <dbReference type="Google" id="ProtNLM"/>
    </source>
</evidence>
<dbReference type="Pfam" id="PF07494">
    <property type="entry name" value="Reg_prop"/>
    <property type="match status" value="1"/>
</dbReference>
<dbReference type="InterPro" id="IPR011110">
    <property type="entry name" value="Reg_prop"/>
</dbReference>
<reference evidence="1" key="1">
    <citation type="journal article" date="2014" name="Front. Microbiol.">
        <title>High frequency of phylogenetically diverse reductive dehalogenase-homologous genes in deep subseafloor sedimentary metagenomes.</title>
        <authorList>
            <person name="Kawai M."/>
            <person name="Futagami T."/>
            <person name="Toyoda A."/>
            <person name="Takaki Y."/>
            <person name="Nishi S."/>
            <person name="Hori S."/>
            <person name="Arai W."/>
            <person name="Tsubouchi T."/>
            <person name="Morono Y."/>
            <person name="Uchiyama I."/>
            <person name="Ito T."/>
            <person name="Fujiyama A."/>
            <person name="Inagaki F."/>
            <person name="Takami H."/>
        </authorList>
    </citation>
    <scope>NUCLEOTIDE SEQUENCE</scope>
    <source>
        <strain evidence="1">Expedition CK06-06</strain>
    </source>
</reference>
<dbReference type="InterPro" id="IPR015943">
    <property type="entry name" value="WD40/YVTN_repeat-like_dom_sf"/>
</dbReference>
<comment type="caution">
    <text evidence="1">The sequence shown here is derived from an EMBL/GenBank/DDBJ whole genome shotgun (WGS) entry which is preliminary data.</text>
</comment>
<dbReference type="EMBL" id="BARU01025116">
    <property type="protein sequence ID" value="GAH57153.1"/>
    <property type="molecule type" value="Genomic_DNA"/>
</dbReference>
<organism evidence="1">
    <name type="scientific">marine sediment metagenome</name>
    <dbReference type="NCBI Taxonomy" id="412755"/>
    <lineage>
        <taxon>unclassified sequences</taxon>
        <taxon>metagenomes</taxon>
        <taxon>ecological metagenomes</taxon>
    </lineage>
</organism>
<accession>X1IHW4</accession>
<feature type="non-terminal residue" evidence="1">
    <location>
        <position position="1"/>
    </location>
</feature>
<proteinExistence type="predicted"/>
<dbReference type="Gene3D" id="2.130.10.10">
    <property type="entry name" value="YVTN repeat-like/Quinoprotein amine dehydrogenase"/>
    <property type="match status" value="2"/>
</dbReference>
<gene>
    <name evidence="1" type="ORF">S03H2_40502</name>
</gene>
<sequence>TYGGGFALQTNQPFGFHDYSETSLGNNILSLTLNDSLLWLGGESGVLQVNQRTSRRIFFNTLHGLPGDKITSLYYNNAILWVGTESNGVYKHKEGSKRFTSFLKESNSISNSINHITGDADNIYVATKNGIFITNTLSGEKYHYNTVNGLPHNDIEHLFLDSDNRLLFATRTNGIYEINEKGEVEEFFTVGKYELDFNSIAQDKNGNIWIGTYGQGIFILLPDSVINLTVKDGLKSNYSYSLISSDSTYIWTGHRLGLSRIEINTLAITVFDSD</sequence>